<evidence type="ECO:0000313" key="2">
    <source>
        <dbReference type="Proteomes" id="UP000000724"/>
    </source>
</evidence>
<proteinExistence type="predicted"/>
<organism evidence="1 2">
    <name type="scientific">Penicillium rubens (strain ATCC 28089 / DSM 1075 / NRRL 1951 / Wisconsin 54-1255)</name>
    <name type="common">Penicillium chrysogenum</name>
    <dbReference type="NCBI Taxonomy" id="500485"/>
    <lineage>
        <taxon>Eukaryota</taxon>
        <taxon>Fungi</taxon>
        <taxon>Dikarya</taxon>
        <taxon>Ascomycota</taxon>
        <taxon>Pezizomycotina</taxon>
        <taxon>Eurotiomycetes</taxon>
        <taxon>Eurotiomycetidae</taxon>
        <taxon>Eurotiales</taxon>
        <taxon>Aspergillaceae</taxon>
        <taxon>Penicillium</taxon>
        <taxon>Penicillium chrysogenum species complex</taxon>
    </lineage>
</organism>
<protein>
    <submittedName>
        <fullName evidence="1">Uncharacterized protein</fullName>
    </submittedName>
</protein>
<sequence length="154" mass="17307">MGQISRWVDPPCFGGETPKCKGKQVLKSSGLQVLERRGERLRSDLSSSLAFQDAAPRQFKKQCPEVTVVVQSPFWDVEIPSCLSEYYSPKGYPRNTSVHLVAWAEAVVLHWELHNCIIYTKRLHYLAATCIETPLINSDLGKHHVIAGMTEPVT</sequence>
<keyword evidence="2" id="KW-1185">Reference proteome</keyword>
<evidence type="ECO:0000313" key="1">
    <source>
        <dbReference type="EMBL" id="CAP98186.1"/>
    </source>
</evidence>
<dbReference type="AlphaFoldDB" id="B6HTI5"/>
<dbReference type="HOGENOM" id="CLU_1704827_0_0_1"/>
<dbReference type="EMBL" id="AM920437">
    <property type="protein sequence ID" value="CAP98186.1"/>
    <property type="molecule type" value="Genomic_DNA"/>
</dbReference>
<reference evidence="1 2" key="1">
    <citation type="journal article" date="2008" name="Nat. Biotechnol.">
        <title>Genome sequencing and analysis of the filamentous fungus Penicillium chrysogenum.</title>
        <authorList>
            <person name="van den Berg M.A."/>
            <person name="Albang R."/>
            <person name="Albermann K."/>
            <person name="Badger J.H."/>
            <person name="Daran J.-M."/>
            <person name="Driessen A.J.M."/>
            <person name="Garcia-Estrada C."/>
            <person name="Fedorova N.D."/>
            <person name="Harris D.M."/>
            <person name="Heijne W.H.M."/>
            <person name="Joardar V.S."/>
            <person name="Kiel J.A.K.W."/>
            <person name="Kovalchuk A."/>
            <person name="Martin J.F."/>
            <person name="Nierman W.C."/>
            <person name="Nijland J.G."/>
            <person name="Pronk J.T."/>
            <person name="Roubos J.A."/>
            <person name="van der Klei I.J."/>
            <person name="van Peij N.N.M.E."/>
            <person name="Veenhuis M."/>
            <person name="von Doehren H."/>
            <person name="Wagner C."/>
            <person name="Wortman J.R."/>
            <person name="Bovenberg R.A.L."/>
        </authorList>
    </citation>
    <scope>NUCLEOTIDE SEQUENCE [LARGE SCALE GENOMIC DNA]</scope>
    <source>
        <strain evidence="2">ATCC 28089 / DSM 1075 / NRRL 1951 / Wisconsin 54-1255</strain>
    </source>
</reference>
<name>B6HTI5_PENRW</name>
<gene>
    <name evidence="1" type="ORF">Pc22g08980</name>
    <name evidence="1" type="ORF">PCH_Pc22g08980</name>
</gene>
<dbReference type="Proteomes" id="UP000000724">
    <property type="component" value="Contig Pc00c22"/>
</dbReference>
<accession>B6HTI5</accession>
<dbReference type="VEuPathDB" id="FungiDB:PCH_Pc22g08980"/>